<dbReference type="AlphaFoldDB" id="A0A2S7MXN7"/>
<dbReference type="InterPro" id="IPR036388">
    <property type="entry name" value="WH-like_DNA-bd_sf"/>
</dbReference>
<dbReference type="InterPro" id="IPR036390">
    <property type="entry name" value="WH_DNA-bd_sf"/>
</dbReference>
<accession>A0A2S7MXN7</accession>
<dbReference type="InterPro" id="IPR003432">
    <property type="entry name" value="RTP"/>
</dbReference>
<dbReference type="GO" id="GO:0003677">
    <property type="term" value="F:DNA binding"/>
    <property type="evidence" value="ECO:0007669"/>
    <property type="project" value="InterPro"/>
</dbReference>
<dbReference type="SUPFAM" id="SSF46785">
    <property type="entry name" value="Winged helix' DNA-binding domain"/>
    <property type="match status" value="1"/>
</dbReference>
<reference evidence="1 2" key="1">
    <citation type="submission" date="2017-12" db="EMBL/GenBank/DDBJ databases">
        <title>Taxonomic description and draft genome of Pradoshia cofamensis Gen. nov., sp. nov., a thermotolerant bacillale isolated from anterior gut of earthworm Eisenia fetida.</title>
        <authorList>
            <person name="Saha T."/>
            <person name="Chakraborty R."/>
        </authorList>
    </citation>
    <scope>NUCLEOTIDE SEQUENCE [LARGE SCALE GENOMIC DNA]</scope>
    <source>
        <strain evidence="1 2">EAG3</strain>
    </source>
</reference>
<proteinExistence type="predicted"/>
<dbReference type="EMBL" id="PKOZ01000009">
    <property type="protein sequence ID" value="PQD94536.1"/>
    <property type="molecule type" value="Genomic_DNA"/>
</dbReference>
<dbReference type="GO" id="GO:0006274">
    <property type="term" value="P:DNA replication termination"/>
    <property type="evidence" value="ECO:0007669"/>
    <property type="project" value="InterPro"/>
</dbReference>
<organism evidence="1 2">
    <name type="scientific">Pradoshia eiseniae</name>
    <dbReference type="NCBI Taxonomy" id="2064768"/>
    <lineage>
        <taxon>Bacteria</taxon>
        <taxon>Bacillati</taxon>
        <taxon>Bacillota</taxon>
        <taxon>Bacilli</taxon>
        <taxon>Bacillales</taxon>
        <taxon>Bacillaceae</taxon>
        <taxon>Pradoshia</taxon>
    </lineage>
</organism>
<evidence type="ECO:0000313" key="2">
    <source>
        <dbReference type="Proteomes" id="UP000239663"/>
    </source>
</evidence>
<protein>
    <submittedName>
        <fullName evidence="1">Replication termination protein</fullName>
    </submittedName>
</protein>
<keyword evidence="2" id="KW-1185">Reference proteome</keyword>
<name>A0A2S7MXN7_9BACI</name>
<evidence type="ECO:0000313" key="1">
    <source>
        <dbReference type="EMBL" id="PQD94536.1"/>
    </source>
</evidence>
<dbReference type="Gene3D" id="1.10.10.10">
    <property type="entry name" value="Winged helix-like DNA-binding domain superfamily/Winged helix DNA-binding domain"/>
    <property type="match status" value="1"/>
</dbReference>
<dbReference type="Proteomes" id="UP000239663">
    <property type="component" value="Unassembled WGS sequence"/>
</dbReference>
<comment type="caution">
    <text evidence="1">The sequence shown here is derived from an EMBL/GenBank/DDBJ whole genome shotgun (WGS) entry which is preliminary data.</text>
</comment>
<dbReference type="Pfam" id="PF02334">
    <property type="entry name" value="RTP"/>
    <property type="match status" value="1"/>
</dbReference>
<dbReference type="OrthoDB" id="2438867at2"/>
<sequence length="128" mass="15035">MTSVSRGFLLKQKAFLKLYLLEIAASPKDYGSVVLDDLRAKFKPYGYSPSHTEFYKTYKELYKQGFVKRRSEIKGDPHENIQEVFIYYLTEKGKEELEVYRKLMKVELERSIGILQTALEDHYGPVKK</sequence>
<gene>
    <name evidence="1" type="ORF">CYL18_14100</name>
</gene>